<accession>A0ABR0WLG2</accession>
<comment type="caution">
    <text evidence="5">The sequence shown here is derived from an EMBL/GenBank/DDBJ whole genome shotgun (WGS) entry which is preliminary data.</text>
</comment>
<evidence type="ECO:0000313" key="5">
    <source>
        <dbReference type="EMBL" id="KAK6147451.1"/>
    </source>
</evidence>
<evidence type="ECO:0000256" key="2">
    <source>
        <dbReference type="ARBA" id="ARBA00022801"/>
    </source>
</evidence>
<comment type="similarity">
    <text evidence="1 4">Belongs to the glycosyl hydrolase 1 family.</text>
</comment>
<gene>
    <name evidence="5" type="ORF">DH2020_018363</name>
</gene>
<dbReference type="Proteomes" id="UP001318860">
    <property type="component" value="Unassembled WGS sequence"/>
</dbReference>
<dbReference type="Pfam" id="PF00232">
    <property type="entry name" value="Glyco_hydro_1"/>
    <property type="match status" value="3"/>
</dbReference>
<dbReference type="PANTHER" id="PTHR10353:SF137">
    <property type="entry name" value="MYROSINASE 3-RELATED"/>
    <property type="match status" value="1"/>
</dbReference>
<keyword evidence="6" id="KW-1185">Reference proteome</keyword>
<dbReference type="InterPro" id="IPR001360">
    <property type="entry name" value="Glyco_hydro_1"/>
</dbReference>
<protein>
    <submittedName>
        <fullName evidence="5">Uncharacterized protein</fullName>
    </submittedName>
</protein>
<evidence type="ECO:0000256" key="4">
    <source>
        <dbReference type="RuleBase" id="RU003690"/>
    </source>
</evidence>
<dbReference type="SUPFAM" id="SSF51445">
    <property type="entry name" value="(Trans)glycosidases"/>
    <property type="match status" value="1"/>
</dbReference>
<keyword evidence="2" id="KW-0378">Hydrolase</keyword>
<dbReference type="InterPro" id="IPR017853">
    <property type="entry name" value="GH"/>
</dbReference>
<dbReference type="Gene3D" id="3.20.20.80">
    <property type="entry name" value="Glycosidases"/>
    <property type="match status" value="3"/>
</dbReference>
<evidence type="ECO:0000256" key="1">
    <source>
        <dbReference type="ARBA" id="ARBA00010838"/>
    </source>
</evidence>
<name>A0ABR0WLG2_REHGL</name>
<evidence type="ECO:0000313" key="6">
    <source>
        <dbReference type="Proteomes" id="UP001318860"/>
    </source>
</evidence>
<sequence length="332" mass="37857">MSHNQNKTPGDLVPKHFGSNLTRHDFPDDFLFGAAVSSYQVEGGYDQGRRGMSNWDAWSLLRPGRCGIDEKTRDRYLQAFNFMVKNIARHDYAQYAELCFFEFGDRVKFWITINELCTYTSAGYISGGFPPGHGSPAGELGLTDTVRYRSAPGVDQTCFGGNPATDPYKVAHHLILAYATAVDIYRRKYQAIQGGKIGTTNAINWYIPYSELPEDIAATKRAIAFVLGWFIEPLVSGEYPKVMRKRVEDRLPKFKPEEEKLAGSEWLYIVPVGIYELLVYAKEKYNDPVIYITENGVDEKNHKHLPLSILLDDDYRIKYHQEHLAYVKLAME</sequence>
<dbReference type="InterPro" id="IPR033132">
    <property type="entry name" value="GH_1_N_CS"/>
</dbReference>
<evidence type="ECO:0000256" key="3">
    <source>
        <dbReference type="ARBA" id="ARBA00023295"/>
    </source>
</evidence>
<reference evidence="5 6" key="1">
    <citation type="journal article" date="2021" name="Comput. Struct. Biotechnol. J.">
        <title>De novo genome assembly of the potent medicinal plant Rehmannia glutinosa using nanopore technology.</title>
        <authorList>
            <person name="Ma L."/>
            <person name="Dong C."/>
            <person name="Song C."/>
            <person name="Wang X."/>
            <person name="Zheng X."/>
            <person name="Niu Y."/>
            <person name="Chen S."/>
            <person name="Feng W."/>
        </authorList>
    </citation>
    <scope>NUCLEOTIDE SEQUENCE [LARGE SCALE GENOMIC DNA]</scope>
    <source>
        <strain evidence="5">DH-2019</strain>
    </source>
</reference>
<organism evidence="5 6">
    <name type="scientific">Rehmannia glutinosa</name>
    <name type="common">Chinese foxglove</name>
    <dbReference type="NCBI Taxonomy" id="99300"/>
    <lineage>
        <taxon>Eukaryota</taxon>
        <taxon>Viridiplantae</taxon>
        <taxon>Streptophyta</taxon>
        <taxon>Embryophyta</taxon>
        <taxon>Tracheophyta</taxon>
        <taxon>Spermatophyta</taxon>
        <taxon>Magnoliopsida</taxon>
        <taxon>eudicotyledons</taxon>
        <taxon>Gunneridae</taxon>
        <taxon>Pentapetalae</taxon>
        <taxon>asterids</taxon>
        <taxon>lamiids</taxon>
        <taxon>Lamiales</taxon>
        <taxon>Orobanchaceae</taxon>
        <taxon>Rehmannieae</taxon>
        <taxon>Rehmannia</taxon>
    </lineage>
</organism>
<dbReference type="PANTHER" id="PTHR10353">
    <property type="entry name" value="GLYCOSYL HYDROLASE"/>
    <property type="match status" value="1"/>
</dbReference>
<proteinExistence type="inferred from homology"/>
<dbReference type="PROSITE" id="PS00653">
    <property type="entry name" value="GLYCOSYL_HYDROL_F1_2"/>
    <property type="match status" value="1"/>
</dbReference>
<keyword evidence="3" id="KW-0326">Glycosidase</keyword>
<dbReference type="EMBL" id="JABTTQ020000010">
    <property type="protein sequence ID" value="KAK6147451.1"/>
    <property type="molecule type" value="Genomic_DNA"/>
</dbReference>